<accession>A0ABS6DXY3</accession>
<evidence type="ECO:0000313" key="2">
    <source>
        <dbReference type="Proteomes" id="UP001196301"/>
    </source>
</evidence>
<reference evidence="1 2" key="1">
    <citation type="submission" date="2021-06" db="EMBL/GenBank/DDBJ databases">
        <authorList>
            <person name="Sun Q."/>
            <person name="Li D."/>
        </authorList>
    </citation>
    <scope>NUCLEOTIDE SEQUENCE [LARGE SCALE GENOMIC DNA]</scope>
    <source>
        <strain evidence="1 2">N19</strain>
    </source>
</reference>
<name>A0ABS6DXY3_9FIRM</name>
<gene>
    <name evidence="1" type="ORF">KQI20_09555</name>
</gene>
<proteinExistence type="predicted"/>
<dbReference type="Proteomes" id="UP001196301">
    <property type="component" value="Unassembled WGS sequence"/>
</dbReference>
<sequence length="387" mass="47001">MWFIKRKKIKHPPEMSKKDMKIKIAAEKQLSKEIREHYISASNAVTRICKNATWTRKYYNKFLKKYGYDSKFLNNRGLDIMLEVYTLGNKVTDYTNLHDIIFDRTLVEKIAKRHFYSDDVKKIMLNYDNSLKQIMKITKGFEGNSPFERAEQCGFIALYNNFRNNDWDYIIGSLVFNKYKYNFNRFNKYWLDLDNNRFGRFFDESSDELSFFTMQYGYVFLFLSHIIMLRKYDVFIQNEIVSSVLEQIKNDNNNKIEVFQEFYLIYSSLYRSAYDAEFTYDEIGAFIIKGENIQKRKMFLECDYYSHEIKSFKEDKDFDKLINSIDKNVFLKEHSKKDPFIQENIRYFHNDLFDYLMIKVMDDLEDRQILEILFSKEIYINKLLERR</sequence>
<protein>
    <submittedName>
        <fullName evidence="1">Uncharacterized protein</fullName>
    </submittedName>
</protein>
<comment type="caution">
    <text evidence="1">The sequence shown here is derived from an EMBL/GenBank/DDBJ whole genome shotgun (WGS) entry which is preliminary data.</text>
</comment>
<dbReference type="RefSeq" id="WP_216570234.1">
    <property type="nucleotide sequence ID" value="NZ_JAHLOQ010000026.1"/>
</dbReference>
<evidence type="ECO:0000313" key="1">
    <source>
        <dbReference type="EMBL" id="MBU5336684.1"/>
    </source>
</evidence>
<organism evidence="1 2">
    <name type="scientific">Intestinibacter bartlettii</name>
    <dbReference type="NCBI Taxonomy" id="261299"/>
    <lineage>
        <taxon>Bacteria</taxon>
        <taxon>Bacillati</taxon>
        <taxon>Bacillota</taxon>
        <taxon>Clostridia</taxon>
        <taxon>Peptostreptococcales</taxon>
        <taxon>Peptostreptococcaceae</taxon>
        <taxon>Intestinibacter</taxon>
    </lineage>
</organism>
<dbReference type="EMBL" id="JAHLOQ010000026">
    <property type="protein sequence ID" value="MBU5336684.1"/>
    <property type="molecule type" value="Genomic_DNA"/>
</dbReference>
<keyword evidence="2" id="KW-1185">Reference proteome</keyword>